<evidence type="ECO:0000313" key="4">
    <source>
        <dbReference type="Proteomes" id="UP000306050"/>
    </source>
</evidence>
<dbReference type="EMBL" id="SRRM01000002">
    <property type="protein sequence ID" value="TKY91017.1"/>
    <property type="molecule type" value="Genomic_DNA"/>
</dbReference>
<dbReference type="AlphaFoldDB" id="A0A4U7L2P0"/>
<feature type="compositionally biased region" description="Basic and acidic residues" evidence="1">
    <location>
        <begin position="152"/>
        <end position="163"/>
    </location>
</feature>
<dbReference type="Proteomes" id="UP000306050">
    <property type="component" value="Chromosome SGRAM_1"/>
</dbReference>
<dbReference type="GeneID" id="40723911"/>
<proteinExistence type="predicted"/>
<keyword evidence="4" id="KW-1185">Reference proteome</keyword>
<dbReference type="KEGG" id="sgra:EX895_001016"/>
<feature type="compositionally biased region" description="Polar residues" evidence="1">
    <location>
        <begin position="166"/>
        <end position="182"/>
    </location>
</feature>
<protein>
    <submittedName>
        <fullName evidence="3">Uncharacterized protein</fullName>
    </submittedName>
</protein>
<comment type="caution">
    <text evidence="3">The sequence shown here is derived from an EMBL/GenBank/DDBJ whole genome shotgun (WGS) entry which is preliminary data.</text>
</comment>
<dbReference type="RefSeq" id="XP_029743002.1">
    <property type="nucleotide sequence ID" value="XM_029881616.1"/>
</dbReference>
<reference evidence="3 4" key="1">
    <citation type="submission" date="2019-05" db="EMBL/GenBank/DDBJ databases">
        <title>Sporisorium graminicola CBS 10092 draft sequencing and annotation.</title>
        <authorList>
            <person name="Solano-Gonzalez S."/>
            <person name="Caddick M.X."/>
            <person name="Darby A."/>
        </authorList>
    </citation>
    <scope>NUCLEOTIDE SEQUENCE [LARGE SCALE GENOMIC DNA]</scope>
    <source>
        <strain evidence="3 4">CBS 10092</strain>
    </source>
</reference>
<gene>
    <name evidence="3" type="ORF">EX895_001016</name>
</gene>
<accession>A0A4U7L2P0</accession>
<sequence>MKLSLAIILTYLVFTICTLSAPIPLELPQASLTDSVRSFESEFSQLEDKMQSVAEKHKAFGVREKWLTGAAAGLTMLGTSGYIVSSAIPEAKRQQQAATLRKLKAAVARANERAAAAAAAGGIVSANTGTSQASRMRVKRSTARLLEQAAETLERHKEEDAESFRSALSRTPSSLSASQTPSMRIGDFEDDIQHARVSPPWKLTKSQSLPVAALSPLKTQSQTAHDRLMQDNLDTELRISALESALLDVRKHQHNDQVSKLSPYTKGMIGFAVLNAAGGVVSAELSVQGAIESSRATGPLPDVANLDARTCAEYAKTVGGLDCDAAHGKV</sequence>
<evidence type="ECO:0000313" key="3">
    <source>
        <dbReference type="EMBL" id="TKY91017.1"/>
    </source>
</evidence>
<feature type="signal peptide" evidence="2">
    <location>
        <begin position="1"/>
        <end position="20"/>
    </location>
</feature>
<keyword evidence="2" id="KW-0732">Signal</keyword>
<organism evidence="3 4">
    <name type="scientific">Sporisorium graminicola</name>
    <dbReference type="NCBI Taxonomy" id="280036"/>
    <lineage>
        <taxon>Eukaryota</taxon>
        <taxon>Fungi</taxon>
        <taxon>Dikarya</taxon>
        <taxon>Basidiomycota</taxon>
        <taxon>Ustilaginomycotina</taxon>
        <taxon>Ustilaginomycetes</taxon>
        <taxon>Ustilaginales</taxon>
        <taxon>Ustilaginaceae</taxon>
        <taxon>Sporisorium</taxon>
    </lineage>
</organism>
<evidence type="ECO:0000256" key="1">
    <source>
        <dbReference type="SAM" id="MobiDB-lite"/>
    </source>
</evidence>
<feature type="region of interest" description="Disordered" evidence="1">
    <location>
        <begin position="152"/>
        <end position="182"/>
    </location>
</feature>
<evidence type="ECO:0000256" key="2">
    <source>
        <dbReference type="SAM" id="SignalP"/>
    </source>
</evidence>
<dbReference type="OrthoDB" id="2553336at2759"/>
<name>A0A4U7L2P0_9BASI</name>
<feature type="chain" id="PRO_5020917818" evidence="2">
    <location>
        <begin position="21"/>
        <end position="330"/>
    </location>
</feature>